<dbReference type="Gene3D" id="3.10.350.10">
    <property type="entry name" value="LysM domain"/>
    <property type="match status" value="2"/>
</dbReference>
<dbReference type="Pfam" id="PF01464">
    <property type="entry name" value="SLT"/>
    <property type="match status" value="1"/>
</dbReference>
<feature type="chain" id="PRO_5046413756" description="LysM domain-containing protein" evidence="1">
    <location>
        <begin position="21"/>
        <end position="404"/>
    </location>
</feature>
<accession>A0ABM8Q0X9</accession>
<dbReference type="Proteomes" id="UP000789359">
    <property type="component" value="Unassembled WGS sequence"/>
</dbReference>
<dbReference type="SUPFAM" id="SSF53955">
    <property type="entry name" value="Lysozyme-like"/>
    <property type="match status" value="1"/>
</dbReference>
<organism evidence="3 4">
    <name type="scientific">Campylobacter suis</name>
    <dbReference type="NCBI Taxonomy" id="2790657"/>
    <lineage>
        <taxon>Bacteria</taxon>
        <taxon>Pseudomonadati</taxon>
        <taxon>Campylobacterota</taxon>
        <taxon>Epsilonproteobacteria</taxon>
        <taxon>Campylobacterales</taxon>
        <taxon>Campylobacteraceae</taxon>
        <taxon>Campylobacter</taxon>
    </lineage>
</organism>
<sequence>MKAISKIFLILSACASFMFAGVAENSYEFQAKTLKDLDIDLSFMKTSYYQNMKKSIQTNQIRAFSNIIKQGYNYIPNLKASIKEAGVPDSILYLAMIESGFSNHVVSSAKAVGMWQFMEKTARIHGLKIDKYVDERRDPIASTKAASTYLKDLKGQFGKWYLALMAYNCGEGRMRKGIKMAGTDDLATLLNPSKNYLPAETRNFIIKILRASFIAKDSEFLMSKDAKLLRSSGGLKLAKVEVPGGTTLMQVGDSIGIGVAKLKSDNAHLNFVFTPPTVKKYYIYIPETKTELFAQNFKPFTGKNNFYTYTVKKGDTLLGIAKKEGVSHRAIKDYNELKTNKVVINQKIIIPSSSKNKFQTYTVQNGDTLAILSKKFNVEHKDLADANSLAMSSVLTVGDNIVIP</sequence>
<feature type="domain" description="LysM" evidence="2">
    <location>
        <begin position="307"/>
        <end position="350"/>
    </location>
</feature>
<keyword evidence="1" id="KW-0732">Signal</keyword>
<evidence type="ECO:0000313" key="4">
    <source>
        <dbReference type="Proteomes" id="UP000789359"/>
    </source>
</evidence>
<feature type="domain" description="LysM" evidence="2">
    <location>
        <begin position="359"/>
        <end position="403"/>
    </location>
</feature>
<dbReference type="PROSITE" id="PS51782">
    <property type="entry name" value="LYSM"/>
    <property type="match status" value="2"/>
</dbReference>
<dbReference type="InterPro" id="IPR036779">
    <property type="entry name" value="LysM_dom_sf"/>
</dbReference>
<feature type="signal peptide" evidence="1">
    <location>
        <begin position="1"/>
        <end position="20"/>
    </location>
</feature>
<dbReference type="InterPro" id="IPR018392">
    <property type="entry name" value="LysM"/>
</dbReference>
<dbReference type="CDD" id="cd00118">
    <property type="entry name" value="LysM"/>
    <property type="match status" value="2"/>
</dbReference>
<dbReference type="Gene3D" id="1.10.530.10">
    <property type="match status" value="1"/>
</dbReference>
<dbReference type="InterPro" id="IPR023346">
    <property type="entry name" value="Lysozyme-like_dom_sf"/>
</dbReference>
<gene>
    <name evidence="3" type="ORF">LMG8286_00265</name>
</gene>
<dbReference type="EMBL" id="CAJHOE010000001">
    <property type="protein sequence ID" value="CAD7286432.1"/>
    <property type="molecule type" value="Genomic_DNA"/>
</dbReference>
<dbReference type="PANTHER" id="PTHR33734:SF22">
    <property type="entry name" value="MEMBRANE-BOUND LYTIC MUREIN TRANSGLYCOSYLASE D"/>
    <property type="match status" value="1"/>
</dbReference>
<protein>
    <recommendedName>
        <fullName evidence="2">LysM domain-containing protein</fullName>
    </recommendedName>
</protein>
<dbReference type="RefSeq" id="WP_230056067.1">
    <property type="nucleotide sequence ID" value="NZ_CAJHOE010000001.1"/>
</dbReference>
<proteinExistence type="predicted"/>
<name>A0ABM8Q0X9_9BACT</name>
<evidence type="ECO:0000256" key="1">
    <source>
        <dbReference type="SAM" id="SignalP"/>
    </source>
</evidence>
<keyword evidence="4" id="KW-1185">Reference proteome</keyword>
<dbReference type="InterPro" id="IPR008258">
    <property type="entry name" value="Transglycosylase_SLT_dom_1"/>
</dbReference>
<comment type="caution">
    <text evidence="3">The sequence shown here is derived from an EMBL/GenBank/DDBJ whole genome shotgun (WGS) entry which is preliminary data.</text>
</comment>
<reference evidence="3 4" key="1">
    <citation type="submission" date="2020-11" db="EMBL/GenBank/DDBJ databases">
        <authorList>
            <person name="Peeters C."/>
        </authorList>
    </citation>
    <scope>NUCLEOTIDE SEQUENCE [LARGE SCALE GENOMIC DNA]</scope>
    <source>
        <strain evidence="3 4">LMG 8286</strain>
    </source>
</reference>
<dbReference type="PANTHER" id="PTHR33734">
    <property type="entry name" value="LYSM DOMAIN-CONTAINING GPI-ANCHORED PROTEIN 2"/>
    <property type="match status" value="1"/>
</dbReference>
<dbReference type="SUPFAM" id="SSF54106">
    <property type="entry name" value="LysM domain"/>
    <property type="match status" value="2"/>
</dbReference>
<evidence type="ECO:0000313" key="3">
    <source>
        <dbReference type="EMBL" id="CAD7286432.1"/>
    </source>
</evidence>
<evidence type="ECO:0000259" key="2">
    <source>
        <dbReference type="PROSITE" id="PS51782"/>
    </source>
</evidence>
<dbReference type="CDD" id="cd16894">
    <property type="entry name" value="MltD-like"/>
    <property type="match status" value="1"/>
</dbReference>
<dbReference type="Pfam" id="PF01476">
    <property type="entry name" value="LysM"/>
    <property type="match status" value="2"/>
</dbReference>
<dbReference type="SMART" id="SM00257">
    <property type="entry name" value="LysM"/>
    <property type="match status" value="2"/>
</dbReference>